<protein>
    <submittedName>
        <fullName evidence="2">Serine hydrolase</fullName>
    </submittedName>
</protein>
<gene>
    <name evidence="2" type="ORF">CGZ94_08190</name>
</gene>
<dbReference type="Gene3D" id="3.40.710.10">
    <property type="entry name" value="DD-peptidase/beta-lactamase superfamily"/>
    <property type="match status" value="1"/>
</dbReference>
<dbReference type="InterPro" id="IPR050789">
    <property type="entry name" value="Diverse_Enzym_Activities"/>
</dbReference>
<evidence type="ECO:0000313" key="2">
    <source>
        <dbReference type="EMBL" id="OYO14555.1"/>
    </source>
</evidence>
<reference evidence="2 3" key="1">
    <citation type="submission" date="2017-07" db="EMBL/GenBank/DDBJ databases">
        <title>Draft whole genome sequences of clinical Proprionibacteriaceae strains.</title>
        <authorList>
            <person name="Bernier A.-M."/>
            <person name="Bernard K."/>
            <person name="Domingo M.-C."/>
        </authorList>
    </citation>
    <scope>NUCLEOTIDE SEQUENCE [LARGE SCALE GENOMIC DNA]</scope>
    <source>
        <strain evidence="2 3">NML 030167</strain>
    </source>
</reference>
<dbReference type="AlphaFoldDB" id="A0A255GFE9"/>
<dbReference type="Pfam" id="PF00144">
    <property type="entry name" value="Beta-lactamase"/>
    <property type="match status" value="1"/>
</dbReference>
<keyword evidence="2" id="KW-0378">Hydrolase</keyword>
<comment type="caution">
    <text evidence="2">The sequence shown here is derived from an EMBL/GenBank/DDBJ whole genome shotgun (WGS) entry which is preliminary data.</text>
</comment>
<dbReference type="PANTHER" id="PTHR43283">
    <property type="entry name" value="BETA-LACTAMASE-RELATED"/>
    <property type="match status" value="1"/>
</dbReference>
<dbReference type="InterPro" id="IPR001466">
    <property type="entry name" value="Beta-lactam-related"/>
</dbReference>
<dbReference type="RefSeq" id="WP_094405317.1">
    <property type="nucleotide sequence ID" value="NZ_NMVO01000012.1"/>
</dbReference>
<name>A0A255GFE9_9ACTN</name>
<keyword evidence="3" id="KW-1185">Reference proteome</keyword>
<accession>A0A255GFE9</accession>
<organism evidence="2 3">
    <name type="scientific">Enemella evansiae</name>
    <dbReference type="NCBI Taxonomy" id="2016499"/>
    <lineage>
        <taxon>Bacteria</taxon>
        <taxon>Bacillati</taxon>
        <taxon>Actinomycetota</taxon>
        <taxon>Actinomycetes</taxon>
        <taxon>Propionibacteriales</taxon>
        <taxon>Propionibacteriaceae</taxon>
        <taxon>Enemella</taxon>
    </lineage>
</organism>
<feature type="domain" description="Beta-lactamase-related" evidence="1">
    <location>
        <begin position="6"/>
        <end position="353"/>
    </location>
</feature>
<dbReference type="GO" id="GO:0016787">
    <property type="term" value="F:hydrolase activity"/>
    <property type="evidence" value="ECO:0007669"/>
    <property type="project" value="UniProtKB-KW"/>
</dbReference>
<dbReference type="OrthoDB" id="4281716at2"/>
<proteinExistence type="predicted"/>
<evidence type="ECO:0000259" key="1">
    <source>
        <dbReference type="Pfam" id="PF00144"/>
    </source>
</evidence>
<evidence type="ECO:0000313" key="3">
    <source>
        <dbReference type="Proteomes" id="UP000215896"/>
    </source>
</evidence>
<dbReference type="EMBL" id="NMVO01000012">
    <property type="protein sequence ID" value="OYO14555.1"/>
    <property type="molecule type" value="Genomic_DNA"/>
</dbReference>
<dbReference type="SUPFAM" id="SSF56601">
    <property type="entry name" value="beta-lactamase/transpeptidase-like"/>
    <property type="match status" value="1"/>
</dbReference>
<dbReference type="Proteomes" id="UP000215896">
    <property type="component" value="Unassembled WGS sequence"/>
</dbReference>
<sequence length="376" mass="39898">MSELSELLQRHVDAGTLPGAVAVHRHRGGTETVAVGVQDLDTGTPMAPDTLFAIASVTKPITAFAALLLVADGTLVITDPVTRWLPELADPRVLRDPHGSIEDTVAAHRQITVEDLLTLRNGLGFPGDFTGPVMDRLISDLSEGSPLPPGSEPDAWLTAAGRIPLLHQPGEGYSYNTGSALLGLLVGRASGQGLDGFLTERVFEPLGMTDARWWVPVDQRHRFATRYAPTDDPTRLTVSDPVDGAWAAPPAFPNGAGGLVCTADDWLRFGTMLLCGGAHENEQLLPRELVAAMMTDQLTDAQRASAGVFLAGGQGWGYGGSTRADGSYGWDGGTGTTARVNPRTGQVSILFTQIEMLDPQPTPIVTEFESFVRAAV</sequence>
<dbReference type="InterPro" id="IPR012338">
    <property type="entry name" value="Beta-lactam/transpept-like"/>
</dbReference>
<dbReference type="PANTHER" id="PTHR43283:SF3">
    <property type="entry name" value="BETA-LACTAMASE FAMILY PROTEIN (AFU_ORTHOLOGUE AFUA_5G07500)"/>
    <property type="match status" value="1"/>
</dbReference>